<accession>A0A5B8Z773</accession>
<dbReference type="OrthoDB" id="2860966at2"/>
<dbReference type="Proteomes" id="UP000321555">
    <property type="component" value="Chromosome"/>
</dbReference>
<dbReference type="AlphaFoldDB" id="A0A5B8Z773"/>
<evidence type="ECO:0000313" key="2">
    <source>
        <dbReference type="Proteomes" id="UP000321555"/>
    </source>
</evidence>
<dbReference type="RefSeq" id="WP_057772081.1">
    <property type="nucleotide sequence ID" value="NZ_CP042593.1"/>
</dbReference>
<proteinExistence type="predicted"/>
<sequence>MKVDELIFEINKYMDELDFVTARKLIEENLEILNKHRLSLRSNARELLKFLTDRLESGYQPISRQDMAILIAINSYASNFDIRSLKFIVKDKAKLLLRTDIIEYLNTDAKVILDGMGVINTR</sequence>
<keyword evidence="2" id="KW-1185">Reference proteome</keyword>
<gene>
    <name evidence="1" type="ORF">FSZ17_17725</name>
</gene>
<evidence type="ECO:0000313" key="1">
    <source>
        <dbReference type="EMBL" id="QED48955.1"/>
    </source>
</evidence>
<reference evidence="2" key="1">
    <citation type="submission" date="2019-08" db="EMBL/GenBank/DDBJ databases">
        <authorList>
            <person name="Zheng X."/>
        </authorList>
    </citation>
    <scope>NUCLEOTIDE SEQUENCE [LARGE SCALE GENOMIC DNA]</scope>
    <source>
        <strain evidence="2">FJAT-25496</strain>
    </source>
</reference>
<dbReference type="KEGG" id="bda:FSZ17_17725"/>
<protein>
    <submittedName>
        <fullName evidence="1">Uncharacterized protein</fullName>
    </submittedName>
</protein>
<name>A0A5B8Z773_CYTDA</name>
<organism evidence="1 2">
    <name type="scientific">Cytobacillus dafuensis</name>
    <name type="common">Bacillus dafuensis</name>
    <dbReference type="NCBI Taxonomy" id="1742359"/>
    <lineage>
        <taxon>Bacteria</taxon>
        <taxon>Bacillati</taxon>
        <taxon>Bacillota</taxon>
        <taxon>Bacilli</taxon>
        <taxon>Bacillales</taxon>
        <taxon>Bacillaceae</taxon>
        <taxon>Cytobacillus</taxon>
    </lineage>
</organism>
<dbReference type="EMBL" id="CP042593">
    <property type="protein sequence ID" value="QED48955.1"/>
    <property type="molecule type" value="Genomic_DNA"/>
</dbReference>